<organism evidence="3 4">
    <name type="scientific">Phaeosphaeria nodorum (strain SN15 / ATCC MYA-4574 / FGSC 10173)</name>
    <name type="common">Glume blotch fungus</name>
    <name type="synonym">Parastagonospora nodorum</name>
    <dbReference type="NCBI Taxonomy" id="321614"/>
    <lineage>
        <taxon>Eukaryota</taxon>
        <taxon>Fungi</taxon>
        <taxon>Dikarya</taxon>
        <taxon>Ascomycota</taxon>
        <taxon>Pezizomycotina</taxon>
        <taxon>Dothideomycetes</taxon>
        <taxon>Pleosporomycetidae</taxon>
        <taxon>Pleosporales</taxon>
        <taxon>Pleosporineae</taxon>
        <taxon>Phaeosphaeriaceae</taxon>
        <taxon>Parastagonospora</taxon>
    </lineage>
</organism>
<dbReference type="InterPro" id="IPR052523">
    <property type="entry name" value="Trichothecene_AcTrans"/>
</dbReference>
<protein>
    <recommendedName>
        <fullName evidence="2">N-acetyltransferase domain-containing protein</fullName>
    </recommendedName>
</protein>
<dbReference type="Gene3D" id="3.40.630.30">
    <property type="match status" value="1"/>
</dbReference>
<dbReference type="PANTHER" id="PTHR42791">
    <property type="entry name" value="GNAT FAMILY ACETYLTRANSFERASE"/>
    <property type="match status" value="1"/>
</dbReference>
<reference evidence="4" key="1">
    <citation type="journal article" date="2007" name="Plant Cell">
        <title>Dothideomycete-plant interactions illuminated by genome sequencing and EST analysis of the wheat pathogen Stagonospora nodorum.</title>
        <authorList>
            <person name="Hane J.K."/>
            <person name="Lowe R.G."/>
            <person name="Solomon P.S."/>
            <person name="Tan K.C."/>
            <person name="Schoch C.L."/>
            <person name="Spatafora J.W."/>
            <person name="Crous P.W."/>
            <person name="Kodira C."/>
            <person name="Birren B.W."/>
            <person name="Galagan J.E."/>
            <person name="Torriani S.F."/>
            <person name="McDonald B.A."/>
            <person name="Oliver R.P."/>
        </authorList>
    </citation>
    <scope>NUCLEOTIDE SEQUENCE [LARGE SCALE GENOMIC DNA]</scope>
    <source>
        <strain evidence="4">SN15 / ATCC MYA-4574 / FGSC 10173</strain>
    </source>
</reference>
<dbReference type="VEuPathDB" id="FungiDB:JI435_304710"/>
<dbReference type="PROSITE" id="PS51186">
    <property type="entry name" value="GNAT"/>
    <property type="match status" value="1"/>
</dbReference>
<evidence type="ECO:0000256" key="1">
    <source>
        <dbReference type="SAM" id="Coils"/>
    </source>
</evidence>
<evidence type="ECO:0000313" key="3">
    <source>
        <dbReference type="EMBL" id="EAT86382.2"/>
    </source>
</evidence>
<evidence type="ECO:0000313" key="4">
    <source>
        <dbReference type="Proteomes" id="UP000001055"/>
    </source>
</evidence>
<dbReference type="EMBL" id="CH445333">
    <property type="protein sequence ID" value="EAT86382.2"/>
    <property type="molecule type" value="Genomic_DNA"/>
</dbReference>
<dbReference type="PANTHER" id="PTHR42791:SF1">
    <property type="entry name" value="N-ACETYLTRANSFERASE DOMAIN-CONTAINING PROTEIN"/>
    <property type="match status" value="1"/>
</dbReference>
<accession>Q0UNW3</accession>
<dbReference type="SUPFAM" id="SSF55729">
    <property type="entry name" value="Acyl-CoA N-acyltransferases (Nat)"/>
    <property type="match status" value="1"/>
</dbReference>
<feature type="coiled-coil region" evidence="1">
    <location>
        <begin position="854"/>
        <end position="881"/>
    </location>
</feature>
<proteinExistence type="predicted"/>
<dbReference type="KEGG" id="pno:SNOG_06551"/>
<evidence type="ECO:0000259" key="2">
    <source>
        <dbReference type="PROSITE" id="PS51186"/>
    </source>
</evidence>
<dbReference type="InParanoid" id="Q0UNW3"/>
<name>Q0UNW3_PHANO</name>
<dbReference type="CDD" id="cd04301">
    <property type="entry name" value="NAT_SF"/>
    <property type="match status" value="1"/>
</dbReference>
<dbReference type="Pfam" id="PF24564">
    <property type="entry name" value="DUF7605"/>
    <property type="match status" value="1"/>
</dbReference>
<dbReference type="HOGENOM" id="CLU_289034_0_0_1"/>
<dbReference type="eggNOG" id="ENOG502RR34">
    <property type="taxonomic scope" value="Eukaryota"/>
</dbReference>
<dbReference type="STRING" id="321614.Q0UNW3"/>
<feature type="domain" description="N-acetyltransferase" evidence="2">
    <location>
        <begin position="74"/>
        <end position="217"/>
    </location>
</feature>
<dbReference type="RefSeq" id="XP_001796919.1">
    <property type="nucleotide sequence ID" value="XM_001796867.1"/>
</dbReference>
<dbReference type="InterPro" id="IPR056024">
    <property type="entry name" value="DUF7605"/>
</dbReference>
<dbReference type="InterPro" id="IPR016181">
    <property type="entry name" value="Acyl_CoA_acyltransferase"/>
</dbReference>
<gene>
    <name evidence="3" type="ORF">SNOG_06551</name>
</gene>
<dbReference type="Pfam" id="PF13508">
    <property type="entry name" value="Acetyltransf_7"/>
    <property type="match status" value="1"/>
</dbReference>
<keyword evidence="1" id="KW-0175">Coiled coil</keyword>
<dbReference type="Proteomes" id="UP000001055">
    <property type="component" value="Unassembled WGS sequence"/>
</dbReference>
<dbReference type="GeneID" id="5973798"/>
<dbReference type="GO" id="GO:0016747">
    <property type="term" value="F:acyltransferase activity, transferring groups other than amino-acyl groups"/>
    <property type="evidence" value="ECO:0007669"/>
    <property type="project" value="InterPro"/>
</dbReference>
<dbReference type="InterPro" id="IPR000182">
    <property type="entry name" value="GNAT_dom"/>
</dbReference>
<sequence>MSRDWPISKATEEDAEGIASLLAGSWADPFSRLQLGNAESTDSATVMTPRIARQLKAPDMEMFIIRDPATGKIVAVAQWQLPKDEPANKETQEERDERQALEDELYMKRLPEHSNKALIIEFGAGLRKLREEYIGDEKHYLLNNIATHLDYRGQGLASRLIEDILIRADAEKTLVCLETASDNPAMRMYKRLGFEEYGQFTIEDLSKFASQEELYQTKTSSLMKQQDRNESPLFEPGQLAAEAELDRMIENGELENEIPAYDPTEEKLPADKVSVFRPGFTNALFLIKHKVAQRILNAVQALKLKCPSAELDHMEQRIKKLLSPSFGRPVSVGWNGDAGKGKTSSINAVLSVANLAHTSSGSVATYVPVEYLPLGDREAPYAFEPKICLPEEALKCIRDYWEDYYGGMLSDDKDEDDMGATDAVKPARDAFLALFSDIKQFANEETLDDFLGQATSIDDPKILSKLLKWGKERYDKLYQILAMQRGRAFEAQTPDDLGEIMRPYLQTATDPCFEGHENLGLKNSVWPFVKFGRQRVRLTQNYIKTCQVAVMVDEVKRAGDNEPFKQSIFEDIGDDASCKPPLELDEQDALDSLKAHKIVYEQKCKKIGAKCKEPAYKKDPALRAELNDQRDNYKRKRILIGARNRQVKTALKTWFRDKTGVKVPLSVFCVSTTKYMELIEPDDERTLKDPPVFTPESTEIIALRRHLLTLVNKRGQEQSIVNYYRLVKHLLNEMSLACTGFKPMCNRNSLIRFIQEAHESLPDLCRQHRLGFTKLLEPVLEVFSKSMQEWLRKAESKCEKFGNYNANSYGTFLKRHGVHKRPNQKKENWNLTLLDFALGELEPLLTILCSQGRKTFANDLMQAFHNQMDDLERELRFKLDQTQIKLFGEFFENLQLQNKQLEVLVRSAVRTLKEGLLKVGHEVTSLEAKGNPFLRHMKHTYTSIMEQYPPKSGKPAVHINRRTMFKKAVTDPVSGPYQAIKTHIETQASVLLQTADSALKKGCDEIFVEIFHNFDQICPEQEDYAFKALERGKELRGDIEQARQVLEGEVKEALLSAGIKVA</sequence>
<dbReference type="VEuPathDB" id="FungiDB:JI435_065510"/>
<dbReference type="AlphaFoldDB" id="Q0UNW3"/>